<protein>
    <submittedName>
        <fullName evidence="1">Uncharacterized protein</fullName>
    </submittedName>
</protein>
<dbReference type="EMBL" id="JAXOVW010000158">
    <property type="protein sequence ID" value="MDZ5610454.1"/>
    <property type="molecule type" value="Genomic_DNA"/>
</dbReference>
<proteinExistence type="predicted"/>
<evidence type="ECO:0000313" key="2">
    <source>
        <dbReference type="Proteomes" id="UP001291930"/>
    </source>
</evidence>
<reference evidence="2" key="1">
    <citation type="submission" date="2023-11" db="EMBL/GenBank/DDBJ databases">
        <title>Genome Sequence of Bacillus pseudomycoides stain BUPM19.</title>
        <authorList>
            <person name="Farhat A."/>
        </authorList>
    </citation>
    <scope>NUCLEOTIDE SEQUENCE [LARGE SCALE GENOMIC DNA]</scope>
    <source>
        <strain evidence="2">BUPM19</strain>
    </source>
</reference>
<keyword evidence="2" id="KW-1185">Reference proteome</keyword>
<name>A0ABU5K3Z1_9BACI</name>
<dbReference type="Proteomes" id="UP001291930">
    <property type="component" value="Unassembled WGS sequence"/>
</dbReference>
<sequence length="108" mass="12417">MTSIPIANYHYEDNSGVVTDGYGNVLVEIGEALLSGNMYVYAELKNPKWHHRLLFKPFKIELKRCYSPHYVTEGIHAYMVINTLHKCGSGTIRVYNPKKGYDYKIGFK</sequence>
<organism evidence="1 2">
    <name type="scientific">Bacillus bingmayongensis</name>
    <dbReference type="NCBI Taxonomy" id="1150157"/>
    <lineage>
        <taxon>Bacteria</taxon>
        <taxon>Bacillati</taxon>
        <taxon>Bacillota</taxon>
        <taxon>Bacilli</taxon>
        <taxon>Bacillales</taxon>
        <taxon>Bacillaceae</taxon>
        <taxon>Bacillus</taxon>
    </lineage>
</organism>
<dbReference type="RefSeq" id="WP_374219664.1">
    <property type="nucleotide sequence ID" value="NZ_JAXOVW010000158.1"/>
</dbReference>
<gene>
    <name evidence="1" type="ORF">U2I54_26415</name>
</gene>
<comment type="caution">
    <text evidence="1">The sequence shown here is derived from an EMBL/GenBank/DDBJ whole genome shotgun (WGS) entry which is preliminary data.</text>
</comment>
<accession>A0ABU5K3Z1</accession>
<evidence type="ECO:0000313" key="1">
    <source>
        <dbReference type="EMBL" id="MDZ5610454.1"/>
    </source>
</evidence>